<feature type="region of interest" description="Disordered" evidence="1">
    <location>
        <begin position="26"/>
        <end position="58"/>
    </location>
</feature>
<sequence>MNRVGEHTQLAAVPNDELRMKDLRNVAPPDSALTAPPLRTRGTEREPSEEEDVEGEDVTAPVELLMEFLGAAVDRDYQLASTLCRMILVYEPDNPEASEFLPLIQRKLLEGESLSVS</sequence>
<dbReference type="PANTHER" id="PTHR21520:SF2">
    <property type="entry name" value="GLUTAMATE-RICH PROTEIN 2"/>
    <property type="match status" value="1"/>
</dbReference>
<gene>
    <name evidence="2" type="primary">ERICH2</name>
    <name evidence="2" type="ORF">EYF80_027251</name>
</gene>
<proteinExistence type="predicted"/>
<dbReference type="AlphaFoldDB" id="A0A4Z2H9J4"/>
<evidence type="ECO:0000313" key="2">
    <source>
        <dbReference type="EMBL" id="TNN62548.1"/>
    </source>
</evidence>
<dbReference type="PANTHER" id="PTHR21520">
    <property type="entry name" value="GLUTAMATE-RICH PROTEIN 2"/>
    <property type="match status" value="1"/>
</dbReference>
<dbReference type="InterPro" id="IPR026703">
    <property type="entry name" value="ERICH2"/>
</dbReference>
<feature type="compositionally biased region" description="Acidic residues" evidence="1">
    <location>
        <begin position="47"/>
        <end position="57"/>
    </location>
</feature>
<protein>
    <submittedName>
        <fullName evidence="2">Glutamate-rich protein 2</fullName>
    </submittedName>
</protein>
<reference evidence="2 3" key="1">
    <citation type="submission" date="2019-03" db="EMBL/GenBank/DDBJ databases">
        <title>First draft genome of Liparis tanakae, snailfish: a comprehensive survey of snailfish specific genes.</title>
        <authorList>
            <person name="Kim W."/>
            <person name="Song I."/>
            <person name="Jeong J.-H."/>
            <person name="Kim D."/>
            <person name="Kim S."/>
            <person name="Ryu S."/>
            <person name="Song J.Y."/>
            <person name="Lee S.K."/>
        </authorList>
    </citation>
    <scope>NUCLEOTIDE SEQUENCE [LARGE SCALE GENOMIC DNA]</scope>
    <source>
        <tissue evidence="2">Muscle</tissue>
    </source>
</reference>
<dbReference type="EMBL" id="SRLO01000291">
    <property type="protein sequence ID" value="TNN62548.1"/>
    <property type="molecule type" value="Genomic_DNA"/>
</dbReference>
<keyword evidence="3" id="KW-1185">Reference proteome</keyword>
<comment type="caution">
    <text evidence="2">The sequence shown here is derived from an EMBL/GenBank/DDBJ whole genome shotgun (WGS) entry which is preliminary data.</text>
</comment>
<evidence type="ECO:0000256" key="1">
    <source>
        <dbReference type="SAM" id="MobiDB-lite"/>
    </source>
</evidence>
<evidence type="ECO:0000313" key="3">
    <source>
        <dbReference type="Proteomes" id="UP000314294"/>
    </source>
</evidence>
<name>A0A4Z2H9J4_9TELE</name>
<organism evidence="2 3">
    <name type="scientific">Liparis tanakae</name>
    <name type="common">Tanaka's snailfish</name>
    <dbReference type="NCBI Taxonomy" id="230148"/>
    <lineage>
        <taxon>Eukaryota</taxon>
        <taxon>Metazoa</taxon>
        <taxon>Chordata</taxon>
        <taxon>Craniata</taxon>
        <taxon>Vertebrata</taxon>
        <taxon>Euteleostomi</taxon>
        <taxon>Actinopterygii</taxon>
        <taxon>Neopterygii</taxon>
        <taxon>Teleostei</taxon>
        <taxon>Neoteleostei</taxon>
        <taxon>Acanthomorphata</taxon>
        <taxon>Eupercaria</taxon>
        <taxon>Perciformes</taxon>
        <taxon>Cottioidei</taxon>
        <taxon>Cottales</taxon>
        <taxon>Liparidae</taxon>
        <taxon>Liparis</taxon>
    </lineage>
</organism>
<dbReference type="OrthoDB" id="9950633at2759"/>
<accession>A0A4Z2H9J4</accession>
<dbReference type="Proteomes" id="UP000314294">
    <property type="component" value="Unassembled WGS sequence"/>
</dbReference>